<dbReference type="PANTHER" id="PTHR47963:SF1">
    <property type="entry name" value="DEAD-BOX ATP-DEPENDENT RNA HELICASE CSHB"/>
    <property type="match status" value="1"/>
</dbReference>
<evidence type="ECO:0000256" key="6">
    <source>
        <dbReference type="PROSITE-ProRule" id="PRU00552"/>
    </source>
</evidence>
<dbReference type="PANTHER" id="PTHR47963">
    <property type="entry name" value="DEAD-BOX ATP-DEPENDENT RNA HELICASE 47, MITOCHONDRIAL"/>
    <property type="match status" value="1"/>
</dbReference>
<comment type="similarity">
    <text evidence="5">Belongs to the DEAD box helicase family. CshB subfamily.</text>
</comment>
<dbReference type="Proteomes" id="UP000319671">
    <property type="component" value="Unassembled WGS sequence"/>
</dbReference>
<comment type="catalytic activity">
    <reaction evidence="5">
        <text>ATP + H2O = ADP + phosphate + H(+)</text>
        <dbReference type="Rhea" id="RHEA:13065"/>
        <dbReference type="ChEBI" id="CHEBI:15377"/>
        <dbReference type="ChEBI" id="CHEBI:15378"/>
        <dbReference type="ChEBI" id="CHEBI:30616"/>
        <dbReference type="ChEBI" id="CHEBI:43474"/>
        <dbReference type="ChEBI" id="CHEBI:456216"/>
        <dbReference type="EC" id="3.6.4.13"/>
    </reaction>
</comment>
<keyword evidence="1 5" id="KW-0547">Nucleotide-binding</keyword>
<keyword evidence="5" id="KW-0346">Stress response</keyword>
<evidence type="ECO:0000256" key="3">
    <source>
        <dbReference type="ARBA" id="ARBA00022806"/>
    </source>
</evidence>
<evidence type="ECO:0000256" key="2">
    <source>
        <dbReference type="ARBA" id="ARBA00022801"/>
    </source>
</evidence>
<dbReference type="CDD" id="cd00268">
    <property type="entry name" value="DEADc"/>
    <property type="match status" value="1"/>
</dbReference>
<dbReference type="InterPro" id="IPR027417">
    <property type="entry name" value="P-loop_NTPase"/>
</dbReference>
<dbReference type="GO" id="GO:0009409">
    <property type="term" value="P:response to cold"/>
    <property type="evidence" value="ECO:0007669"/>
    <property type="project" value="InterPro"/>
</dbReference>
<comment type="function">
    <text evidence="5">Probable DEAD-box RNA helicase. May work in conjunction with the cold shock proteins to ensure proper initiation of transcription at low and optimal temperatures.</text>
</comment>
<dbReference type="GO" id="GO:0003724">
    <property type="term" value="F:RNA helicase activity"/>
    <property type="evidence" value="ECO:0007669"/>
    <property type="project" value="UniProtKB-UniRule"/>
</dbReference>
<keyword evidence="5" id="KW-0694">RNA-binding</keyword>
<keyword evidence="5" id="KW-0963">Cytoplasm</keyword>
<dbReference type="GO" id="GO:0005524">
    <property type="term" value="F:ATP binding"/>
    <property type="evidence" value="ECO:0007669"/>
    <property type="project" value="UniProtKB-UniRule"/>
</dbReference>
<dbReference type="InterPro" id="IPR050547">
    <property type="entry name" value="DEAD_box_RNA_helicases"/>
</dbReference>
<evidence type="ECO:0000256" key="7">
    <source>
        <dbReference type="SAM" id="MobiDB-lite"/>
    </source>
</evidence>
<keyword evidence="4 5" id="KW-0067">ATP-binding</keyword>
<dbReference type="InterPro" id="IPR014001">
    <property type="entry name" value="Helicase_ATP-bd"/>
</dbReference>
<dbReference type="InterPro" id="IPR011545">
    <property type="entry name" value="DEAD/DEAH_box_helicase_dom"/>
</dbReference>
<dbReference type="SMART" id="SM00490">
    <property type="entry name" value="HELICc"/>
    <property type="match status" value="1"/>
</dbReference>
<evidence type="ECO:0000259" key="9">
    <source>
        <dbReference type="PROSITE" id="PS51194"/>
    </source>
</evidence>
<sequence length="438" mass="50687">MKANQFERFKFQPFIIEALNQFGFYEPTEIQERMIPLVLKGESAIGQSQTGTGKTFAYVLPILEGIDPARQEVQAVITAPTRELASQIYHQILKVTEHCSPDRQIMTRCYIGGTDKLRTIEKLKVQPQIVVGTPGRIKDLMVEQALFIHTSNILVVDEADMMLDMGFIEDVDQVAAKMPEKLQMMVFSATIPEKLKPFLKKYMENPKTIQIESKRKAAANLEHYLLPSRHRNKKQLVHDALLAYNPYLAIVFTNTKKMAEEVAYFLNEKGLKVGRVHGDLNPRERKKMMKQIQDLEYQYIVATDLASRGIDIEGVSHVINYELPTDLDFYIHRVGRTARAGNSGIALTIYESSDEDALNRLEKMGIQFKHVDFKNEEIVEIDDRNKRKTRVRKEDEADRTAKSMVKKPQRVKPGYKKKMQWEMDKIKKRQRKIEKRKK</sequence>
<keyword evidence="2 5" id="KW-0378">Hydrolase</keyword>
<evidence type="ECO:0000256" key="5">
    <source>
        <dbReference type="HAMAP-Rule" id="MF_01494"/>
    </source>
</evidence>
<dbReference type="Pfam" id="PF00271">
    <property type="entry name" value="Helicase_C"/>
    <property type="match status" value="1"/>
</dbReference>
<protein>
    <recommendedName>
        <fullName evidence="5">DEAD-box ATP-dependent RNA helicase CshB</fullName>
        <ecNumber evidence="5">3.6.4.13</ecNumber>
    </recommendedName>
</protein>
<dbReference type="GO" id="GO:0005829">
    <property type="term" value="C:cytosol"/>
    <property type="evidence" value="ECO:0007669"/>
    <property type="project" value="TreeGrafter"/>
</dbReference>
<reference evidence="11 12" key="1">
    <citation type="submission" date="2019-06" db="EMBL/GenBank/DDBJ databases">
        <title>Sorghum-associated microbial communities from plants grown in Nebraska, USA.</title>
        <authorList>
            <person name="Schachtman D."/>
        </authorList>
    </citation>
    <scope>NUCLEOTIDE SEQUENCE [LARGE SCALE GENOMIC DNA]</scope>
    <source>
        <strain evidence="11 12">2482</strain>
    </source>
</reference>
<dbReference type="PROSITE" id="PS51192">
    <property type="entry name" value="HELICASE_ATP_BIND_1"/>
    <property type="match status" value="1"/>
</dbReference>
<evidence type="ECO:0000256" key="4">
    <source>
        <dbReference type="ARBA" id="ARBA00022840"/>
    </source>
</evidence>
<comment type="subcellular location">
    <subcellularLocation>
        <location evidence="5">Cytoplasm</location>
    </subcellularLocation>
</comment>
<dbReference type="InterPro" id="IPR030881">
    <property type="entry name" value="CshB"/>
</dbReference>
<evidence type="ECO:0000259" key="8">
    <source>
        <dbReference type="PROSITE" id="PS51192"/>
    </source>
</evidence>
<dbReference type="GO" id="GO:0006401">
    <property type="term" value="P:RNA catabolic process"/>
    <property type="evidence" value="ECO:0007669"/>
    <property type="project" value="UniProtKB-UniRule"/>
</dbReference>
<feature type="compositionally biased region" description="Basic and acidic residues" evidence="7">
    <location>
        <begin position="392"/>
        <end position="401"/>
    </location>
</feature>
<dbReference type="InterPro" id="IPR044742">
    <property type="entry name" value="DEAD/DEAH_RhlB"/>
</dbReference>
<dbReference type="CDD" id="cd18787">
    <property type="entry name" value="SF2_C_DEAD"/>
    <property type="match status" value="1"/>
</dbReference>
<feature type="domain" description="Helicase ATP-binding" evidence="8">
    <location>
        <begin position="35"/>
        <end position="209"/>
    </location>
</feature>
<evidence type="ECO:0000259" key="10">
    <source>
        <dbReference type="PROSITE" id="PS51195"/>
    </source>
</evidence>
<proteinExistence type="inferred from homology"/>
<dbReference type="EMBL" id="VIVN01000002">
    <property type="protein sequence ID" value="TWE06469.1"/>
    <property type="molecule type" value="Genomic_DNA"/>
</dbReference>
<dbReference type="GO" id="GO:0005840">
    <property type="term" value="C:ribosome"/>
    <property type="evidence" value="ECO:0007669"/>
    <property type="project" value="TreeGrafter"/>
</dbReference>
<feature type="compositionally biased region" description="Basic residues" evidence="7">
    <location>
        <begin position="404"/>
        <end position="417"/>
    </location>
</feature>
<dbReference type="GO" id="GO:0016887">
    <property type="term" value="F:ATP hydrolysis activity"/>
    <property type="evidence" value="ECO:0007669"/>
    <property type="project" value="RHEA"/>
</dbReference>
<dbReference type="SMART" id="SM00487">
    <property type="entry name" value="DEXDc"/>
    <property type="match status" value="1"/>
</dbReference>
<evidence type="ECO:0000313" key="12">
    <source>
        <dbReference type="Proteomes" id="UP000319671"/>
    </source>
</evidence>
<keyword evidence="3 5" id="KW-0347">Helicase</keyword>
<dbReference type="PROSITE" id="PS51194">
    <property type="entry name" value="HELICASE_CTER"/>
    <property type="match status" value="1"/>
</dbReference>
<feature type="domain" description="Helicase C-terminal" evidence="9">
    <location>
        <begin position="236"/>
        <end position="387"/>
    </location>
</feature>
<evidence type="ECO:0000256" key="1">
    <source>
        <dbReference type="ARBA" id="ARBA00022741"/>
    </source>
</evidence>
<dbReference type="RefSeq" id="WP_144563207.1">
    <property type="nucleotide sequence ID" value="NZ_VIVN01000002.1"/>
</dbReference>
<dbReference type="HAMAP" id="MF_01494">
    <property type="entry name" value="DEAD_helicase_CshB"/>
    <property type="match status" value="1"/>
</dbReference>
<accession>A0A561DSX0</accession>
<dbReference type="GO" id="GO:0033592">
    <property type="term" value="F:RNA strand annealing activity"/>
    <property type="evidence" value="ECO:0007669"/>
    <property type="project" value="TreeGrafter"/>
</dbReference>
<feature type="domain" description="DEAD-box RNA helicase Q" evidence="10">
    <location>
        <begin position="4"/>
        <end position="32"/>
    </location>
</feature>
<comment type="caution">
    <text evidence="11">The sequence shown here is derived from an EMBL/GenBank/DDBJ whole genome shotgun (WGS) entry which is preliminary data.</text>
</comment>
<dbReference type="InterPro" id="IPR014014">
    <property type="entry name" value="RNA_helicase_DEAD_Q_motif"/>
</dbReference>
<evidence type="ECO:0000313" key="11">
    <source>
        <dbReference type="EMBL" id="TWE06469.1"/>
    </source>
</evidence>
<dbReference type="PROSITE" id="PS51195">
    <property type="entry name" value="Q_MOTIF"/>
    <property type="match status" value="1"/>
</dbReference>
<dbReference type="AlphaFoldDB" id="A0A561DSX0"/>
<dbReference type="Pfam" id="PF00270">
    <property type="entry name" value="DEAD"/>
    <property type="match status" value="1"/>
</dbReference>
<dbReference type="SUPFAM" id="SSF52540">
    <property type="entry name" value="P-loop containing nucleoside triphosphate hydrolases"/>
    <property type="match status" value="1"/>
</dbReference>
<organism evidence="11 12">
    <name type="scientific">Neobacillus bataviensis</name>
    <dbReference type="NCBI Taxonomy" id="220685"/>
    <lineage>
        <taxon>Bacteria</taxon>
        <taxon>Bacillati</taxon>
        <taxon>Bacillota</taxon>
        <taxon>Bacilli</taxon>
        <taxon>Bacillales</taxon>
        <taxon>Bacillaceae</taxon>
        <taxon>Neobacillus</taxon>
    </lineage>
</organism>
<dbReference type="Gene3D" id="3.40.50.300">
    <property type="entry name" value="P-loop containing nucleotide triphosphate hydrolases"/>
    <property type="match status" value="2"/>
</dbReference>
<gene>
    <name evidence="5" type="primary">cshB</name>
    <name evidence="11" type="ORF">FB550_102491</name>
</gene>
<dbReference type="InterPro" id="IPR001650">
    <property type="entry name" value="Helicase_C-like"/>
</dbReference>
<name>A0A561DSX0_9BACI</name>
<feature type="region of interest" description="Disordered" evidence="7">
    <location>
        <begin position="390"/>
        <end position="417"/>
    </location>
</feature>
<dbReference type="EC" id="3.6.4.13" evidence="5"/>
<keyword evidence="12" id="KW-1185">Reference proteome</keyword>
<feature type="short sequence motif" description="Q motif" evidence="6">
    <location>
        <begin position="4"/>
        <end position="32"/>
    </location>
</feature>